<dbReference type="OrthoDB" id="9791262at2"/>
<dbReference type="SUPFAM" id="SSF51197">
    <property type="entry name" value="Clavaminate synthase-like"/>
    <property type="match status" value="1"/>
</dbReference>
<dbReference type="Gene3D" id="2.60.120.620">
    <property type="entry name" value="q2cbj1_9rhob like domain"/>
    <property type="match status" value="1"/>
</dbReference>
<evidence type="ECO:0000313" key="3">
    <source>
        <dbReference type="EMBL" id="TFW28508.1"/>
    </source>
</evidence>
<dbReference type="Pfam" id="PF05721">
    <property type="entry name" value="PhyH"/>
    <property type="match status" value="1"/>
</dbReference>
<accession>A0A4Y9SPL9</accession>
<keyword evidence="2" id="KW-0408">Iron</keyword>
<dbReference type="AlphaFoldDB" id="A0A4Y9SPL9"/>
<dbReference type="RefSeq" id="WP_135191636.1">
    <property type="nucleotide sequence ID" value="NZ_SPUM01000137.1"/>
</dbReference>
<name>A0A4Y9SPL9_9BURK</name>
<reference evidence="3 4" key="1">
    <citation type="submission" date="2019-03" db="EMBL/GenBank/DDBJ databases">
        <title>Draft genome of Massilia hortus sp. nov., a novel bacterial species of the Oxalobacteraceae family.</title>
        <authorList>
            <person name="Peta V."/>
            <person name="Raths R."/>
            <person name="Bucking H."/>
        </authorList>
    </citation>
    <scope>NUCLEOTIDE SEQUENCE [LARGE SCALE GENOMIC DNA]</scope>
    <source>
        <strain evidence="3 4">ONC3</strain>
    </source>
</reference>
<dbReference type="Proteomes" id="UP000297258">
    <property type="component" value="Unassembled WGS sequence"/>
</dbReference>
<dbReference type="InterPro" id="IPR008775">
    <property type="entry name" value="Phytyl_CoA_dOase-like"/>
</dbReference>
<dbReference type="GO" id="GO:0005506">
    <property type="term" value="F:iron ion binding"/>
    <property type="evidence" value="ECO:0007669"/>
    <property type="project" value="UniProtKB-ARBA"/>
</dbReference>
<proteinExistence type="predicted"/>
<dbReference type="EMBL" id="SPUM01000137">
    <property type="protein sequence ID" value="TFW28508.1"/>
    <property type="molecule type" value="Genomic_DNA"/>
</dbReference>
<keyword evidence="3" id="KW-0223">Dioxygenase</keyword>
<dbReference type="GO" id="GO:0016706">
    <property type="term" value="F:2-oxoglutarate-dependent dioxygenase activity"/>
    <property type="evidence" value="ECO:0007669"/>
    <property type="project" value="UniProtKB-ARBA"/>
</dbReference>
<dbReference type="PANTHER" id="PTHR20883:SF15">
    <property type="entry name" value="PHYTANOYL-COA DIOXYGENASE DOMAIN-CONTAINING PROTEIN 1"/>
    <property type="match status" value="1"/>
</dbReference>
<keyword evidence="3" id="KW-0560">Oxidoreductase</keyword>
<keyword evidence="1" id="KW-0479">Metal-binding</keyword>
<evidence type="ECO:0000256" key="1">
    <source>
        <dbReference type="ARBA" id="ARBA00022723"/>
    </source>
</evidence>
<gene>
    <name evidence="3" type="ORF">E4O92_21100</name>
</gene>
<keyword evidence="4" id="KW-1185">Reference proteome</keyword>
<evidence type="ECO:0000256" key="2">
    <source>
        <dbReference type="ARBA" id="ARBA00023004"/>
    </source>
</evidence>
<evidence type="ECO:0000313" key="4">
    <source>
        <dbReference type="Proteomes" id="UP000297258"/>
    </source>
</evidence>
<comment type="caution">
    <text evidence="3">The sequence shown here is derived from an EMBL/GenBank/DDBJ whole genome shotgun (WGS) entry which is preliminary data.</text>
</comment>
<dbReference type="PANTHER" id="PTHR20883">
    <property type="entry name" value="PHYTANOYL-COA DIOXYGENASE DOMAIN CONTAINING 1"/>
    <property type="match status" value="1"/>
</dbReference>
<sequence>MLTNEQRAQYESDGYIVLPGFKSLEEIALLRKRAGEIVDAFDPDESRSIFTTREQQADEWFLGSDNTIRCFFEEEAFDEKGQLRQAKALSINKIGHAMHDLDPVFERFTRDPKLAEVARDLGLVQAQVWQSMYIFKQPGIGGEVRWHQDATFFETTPISVTTFWFALEDATIDNGCLWVEPGGHRGPLRERFVRIGDRITMEKLDTTPWPDDSVAVPLECRAGSLVCFHGLLPHYSAPNRSPVSRHAFTLHATDARTEYSPRNWIQRDAGFPARGFD</sequence>
<organism evidence="3 4">
    <name type="scientific">Massilia horti</name>
    <dbReference type="NCBI Taxonomy" id="2562153"/>
    <lineage>
        <taxon>Bacteria</taxon>
        <taxon>Pseudomonadati</taxon>
        <taxon>Pseudomonadota</taxon>
        <taxon>Betaproteobacteria</taxon>
        <taxon>Burkholderiales</taxon>
        <taxon>Oxalobacteraceae</taxon>
        <taxon>Telluria group</taxon>
        <taxon>Massilia</taxon>
    </lineage>
</organism>
<protein>
    <submittedName>
        <fullName evidence="3">Phytanoyl-CoA dioxygenase family protein</fullName>
    </submittedName>
</protein>